<dbReference type="RefSeq" id="WP_168149156.1">
    <property type="nucleotide sequence ID" value="NZ_JAAVXB010000010.1"/>
</dbReference>
<dbReference type="Pfam" id="PF10400">
    <property type="entry name" value="Vir_act_alpha_C"/>
    <property type="match status" value="1"/>
</dbReference>
<protein>
    <submittedName>
        <fullName evidence="3">PadR family transcriptional regulator</fullName>
    </submittedName>
</protein>
<name>A0A970B7M2_9GAMM</name>
<feature type="domain" description="Transcription regulator PadR N-terminal" evidence="1">
    <location>
        <begin position="7"/>
        <end position="80"/>
    </location>
</feature>
<evidence type="ECO:0000313" key="4">
    <source>
        <dbReference type="Proteomes" id="UP000653472"/>
    </source>
</evidence>
<dbReference type="PANTHER" id="PTHR43252:SF4">
    <property type="entry name" value="TRANSCRIPTIONAL REGULATORY PROTEIN"/>
    <property type="match status" value="1"/>
</dbReference>
<dbReference type="Gene3D" id="6.10.140.190">
    <property type="match status" value="1"/>
</dbReference>
<dbReference type="Proteomes" id="UP000653472">
    <property type="component" value="Unassembled WGS sequence"/>
</dbReference>
<dbReference type="SUPFAM" id="SSF46785">
    <property type="entry name" value="Winged helix' DNA-binding domain"/>
    <property type="match status" value="1"/>
</dbReference>
<dbReference type="PANTHER" id="PTHR43252">
    <property type="entry name" value="TRANSCRIPTIONAL REGULATOR YQJI"/>
    <property type="match status" value="1"/>
</dbReference>
<evidence type="ECO:0000259" key="2">
    <source>
        <dbReference type="Pfam" id="PF10400"/>
    </source>
</evidence>
<dbReference type="InterPro" id="IPR005149">
    <property type="entry name" value="Tscrpt_reg_PadR_N"/>
</dbReference>
<evidence type="ECO:0000259" key="1">
    <source>
        <dbReference type="Pfam" id="PF03551"/>
    </source>
</evidence>
<sequence>MSLKLAVLGLLDLEPGSGYALLQRFRSSLGFFWQTTHQQLYKELHGLHEQGLVDCETVSQESRPDKKVYSLSARGADELDALLAKAASPTKIRDPLLVKIFCGRRLQPEALRAEVESHRLEHEKTLQLYRVLYEQMGKLPAAVRQRYHHPLLTLKLGIRFEETWLAWCDEVMGEL</sequence>
<proteinExistence type="predicted"/>
<organism evidence="3 4">
    <name type="scientific">Solimonas marina</name>
    <dbReference type="NCBI Taxonomy" id="2714601"/>
    <lineage>
        <taxon>Bacteria</taxon>
        <taxon>Pseudomonadati</taxon>
        <taxon>Pseudomonadota</taxon>
        <taxon>Gammaproteobacteria</taxon>
        <taxon>Nevskiales</taxon>
        <taxon>Nevskiaceae</taxon>
        <taxon>Solimonas</taxon>
    </lineage>
</organism>
<comment type="caution">
    <text evidence="3">The sequence shown here is derived from an EMBL/GenBank/DDBJ whole genome shotgun (WGS) entry which is preliminary data.</text>
</comment>
<evidence type="ECO:0000313" key="3">
    <source>
        <dbReference type="EMBL" id="NKF23825.1"/>
    </source>
</evidence>
<gene>
    <name evidence="3" type="ORF">G7Y82_16045</name>
</gene>
<reference evidence="3" key="1">
    <citation type="submission" date="2020-03" db="EMBL/GenBank/DDBJ databases">
        <title>Solimonas marina sp. nov., isolated from deep seawater of the Pacific Ocean.</title>
        <authorList>
            <person name="Liu X."/>
            <person name="Lai Q."/>
            <person name="Sun F."/>
            <person name="Gai Y."/>
            <person name="Li G."/>
            <person name="Shao Z."/>
        </authorList>
    </citation>
    <scope>NUCLEOTIDE SEQUENCE</scope>
    <source>
        <strain evidence="3">C16B3</strain>
    </source>
</reference>
<dbReference type="InterPro" id="IPR036390">
    <property type="entry name" value="WH_DNA-bd_sf"/>
</dbReference>
<accession>A0A970B7M2</accession>
<dbReference type="Gene3D" id="1.10.10.10">
    <property type="entry name" value="Winged helix-like DNA-binding domain superfamily/Winged helix DNA-binding domain"/>
    <property type="match status" value="1"/>
</dbReference>
<dbReference type="EMBL" id="JAAVXB010000010">
    <property type="protein sequence ID" value="NKF23825.1"/>
    <property type="molecule type" value="Genomic_DNA"/>
</dbReference>
<dbReference type="InterPro" id="IPR018309">
    <property type="entry name" value="Tscrpt_reg_PadR_C"/>
</dbReference>
<keyword evidence="4" id="KW-1185">Reference proteome</keyword>
<dbReference type="InterPro" id="IPR036388">
    <property type="entry name" value="WH-like_DNA-bd_sf"/>
</dbReference>
<dbReference type="AlphaFoldDB" id="A0A970B7M2"/>
<feature type="domain" description="Transcription regulator PadR C-terminal" evidence="2">
    <location>
        <begin position="92"/>
        <end position="175"/>
    </location>
</feature>
<dbReference type="Pfam" id="PF03551">
    <property type="entry name" value="PadR"/>
    <property type="match status" value="1"/>
</dbReference>